<gene>
    <name evidence="1" type="ORF">ABID37_002104</name>
</gene>
<proteinExistence type="predicted"/>
<reference evidence="1 2" key="1">
    <citation type="submission" date="2024-06" db="EMBL/GenBank/DDBJ databases">
        <title>Genomic Encyclopedia of Type Strains, Phase IV (KMG-IV): sequencing the most valuable type-strain genomes for metagenomic binning, comparative biology and taxonomic classification.</title>
        <authorList>
            <person name="Goeker M."/>
        </authorList>
    </citation>
    <scope>NUCLEOTIDE SEQUENCE [LARGE SCALE GENOMIC DNA]</scope>
    <source>
        <strain evidence="1 2">DSM 27865</strain>
    </source>
</reference>
<organism evidence="1 2">
    <name type="scientific">Aquamicrobium terrae</name>
    <dbReference type="NCBI Taxonomy" id="1324945"/>
    <lineage>
        <taxon>Bacteria</taxon>
        <taxon>Pseudomonadati</taxon>
        <taxon>Pseudomonadota</taxon>
        <taxon>Alphaproteobacteria</taxon>
        <taxon>Hyphomicrobiales</taxon>
        <taxon>Phyllobacteriaceae</taxon>
        <taxon>Aquamicrobium</taxon>
    </lineage>
</organism>
<protein>
    <submittedName>
        <fullName evidence="1">Uncharacterized protein</fullName>
    </submittedName>
</protein>
<dbReference type="RefSeq" id="WP_354194390.1">
    <property type="nucleotide sequence ID" value="NZ_JBEPML010000006.1"/>
</dbReference>
<sequence length="176" mass="19281">MDIATQAEIVLRNAQYETWSWSGPSGPVTCFESAALMGFVHVFETADGLLAGWQVSQKTTLARHAAMLRGAGAKAWNVYSVFLTAEHAPTHARAIERIEEDFTLTRKIARTAVTTAEDIERTLLPLMGIRAQPILGATNFEDRLRTRLKDVPPEAVTAFLNETSAVDVARILGARS</sequence>
<evidence type="ECO:0000313" key="2">
    <source>
        <dbReference type="Proteomes" id="UP001549076"/>
    </source>
</evidence>
<dbReference type="EMBL" id="JBEPML010000006">
    <property type="protein sequence ID" value="MET3791894.1"/>
    <property type="molecule type" value="Genomic_DNA"/>
</dbReference>
<accession>A0ABV2MZG7</accession>
<name>A0ABV2MZG7_9HYPH</name>
<dbReference type="Proteomes" id="UP001549076">
    <property type="component" value="Unassembled WGS sequence"/>
</dbReference>
<evidence type="ECO:0000313" key="1">
    <source>
        <dbReference type="EMBL" id="MET3791894.1"/>
    </source>
</evidence>
<comment type="caution">
    <text evidence="1">The sequence shown here is derived from an EMBL/GenBank/DDBJ whole genome shotgun (WGS) entry which is preliminary data.</text>
</comment>
<keyword evidence="2" id="KW-1185">Reference proteome</keyword>